<dbReference type="PATRIC" id="fig|235272.12.peg.3158"/>
<gene>
    <name evidence="2" type="ORF">ALO71_04726</name>
</gene>
<protein>
    <recommendedName>
        <fullName evidence="4">Carboxyvinyl-carboxyphosphonate phosphorylmutase</fullName>
    </recommendedName>
</protein>
<evidence type="ECO:0008006" key="4">
    <source>
        <dbReference type="Google" id="ProtNLM"/>
    </source>
</evidence>
<dbReference type="SUPFAM" id="SSF51621">
    <property type="entry name" value="Phosphoenolpyruvate/pyruvate domain"/>
    <property type="match status" value="1"/>
</dbReference>
<dbReference type="Gene3D" id="3.20.20.60">
    <property type="entry name" value="Phosphoenolpyruvate-binding domains"/>
    <property type="match status" value="1"/>
</dbReference>
<evidence type="ECO:0000313" key="3">
    <source>
        <dbReference type="Proteomes" id="UP000050346"/>
    </source>
</evidence>
<evidence type="ECO:0000256" key="1">
    <source>
        <dbReference type="ARBA" id="ARBA00022723"/>
    </source>
</evidence>
<sequence>MASYTGPTLALTSRPAPALYTYKPLPAQHCWRCKQSKVVFSISPRKARPSATKKPSAYWGGRLPKRLDAPTQLFRTKAGFLSPVACLPRSTDGNFQTGSVMKPLDNVFHELHKNGLLILANVSDAGGARVVESLGATAIATSSAGMAWAHGYADGNQLPLTRLAASVESMTRILHVPLTVDIEAGYSDDLQHVVRVVEAVVTSGAVGINIEDGTAPPEVLVRKIEVAREVANKHGVNLFINARSDVYLKSLVPASQRLDEIIRRAALYAQAGANGLFAAGMVTPAEISTLCNASTLPVNLLARDGLSAPEELQRLGVRRLSAGSSIAEFLYGAMEGLARSFIERGQLDTQALTGFTYGKLNGLMGERG</sequence>
<dbReference type="InterPro" id="IPR039556">
    <property type="entry name" value="ICL/PEPM"/>
</dbReference>
<organism evidence="2 3">
    <name type="scientific">Pseudomonas amygdali pv. dendropanacis</name>
    <dbReference type="NCBI Taxonomy" id="235272"/>
    <lineage>
        <taxon>Bacteria</taxon>
        <taxon>Pseudomonadati</taxon>
        <taxon>Pseudomonadota</taxon>
        <taxon>Gammaproteobacteria</taxon>
        <taxon>Pseudomonadales</taxon>
        <taxon>Pseudomonadaceae</taxon>
        <taxon>Pseudomonas</taxon>
        <taxon>Pseudomonas amygdali</taxon>
    </lineage>
</organism>
<dbReference type="Proteomes" id="UP000050346">
    <property type="component" value="Unassembled WGS sequence"/>
</dbReference>
<dbReference type="GO" id="GO:0046872">
    <property type="term" value="F:metal ion binding"/>
    <property type="evidence" value="ECO:0007669"/>
    <property type="project" value="UniProtKB-KW"/>
</dbReference>
<dbReference type="AlphaFoldDB" id="A0A0N8RBN5"/>
<reference evidence="2 3" key="1">
    <citation type="submission" date="2015-09" db="EMBL/GenBank/DDBJ databases">
        <title>Genome announcement of multiple Pseudomonas syringae strains.</title>
        <authorList>
            <person name="Thakur S."/>
            <person name="Wang P.W."/>
            <person name="Gong Y."/>
            <person name="Weir B.S."/>
            <person name="Guttman D.S."/>
        </authorList>
    </citation>
    <scope>NUCLEOTIDE SEQUENCE [LARGE SCALE GENOMIC DNA]</scope>
    <source>
        <strain evidence="2 3">ICMP9150</strain>
    </source>
</reference>
<keyword evidence="1" id="KW-0479">Metal-binding</keyword>
<dbReference type="InterPro" id="IPR015813">
    <property type="entry name" value="Pyrv/PenolPyrv_kinase-like_dom"/>
</dbReference>
<dbReference type="PANTHER" id="PTHR42905:SF16">
    <property type="entry name" value="CARBOXYPHOSPHONOENOLPYRUVATE PHOSPHONOMUTASE-LIKE PROTEIN (AFU_ORTHOLOGUE AFUA_5G07230)"/>
    <property type="match status" value="1"/>
</dbReference>
<dbReference type="GO" id="GO:0003824">
    <property type="term" value="F:catalytic activity"/>
    <property type="evidence" value="ECO:0007669"/>
    <property type="project" value="InterPro"/>
</dbReference>
<dbReference type="Pfam" id="PF13714">
    <property type="entry name" value="PEP_mutase"/>
    <property type="match status" value="1"/>
</dbReference>
<dbReference type="CDD" id="cd00377">
    <property type="entry name" value="ICL_PEPM"/>
    <property type="match status" value="1"/>
</dbReference>
<evidence type="ECO:0000313" key="2">
    <source>
        <dbReference type="EMBL" id="KPX12487.1"/>
    </source>
</evidence>
<accession>A0A0N8RBN5</accession>
<dbReference type="EMBL" id="LJQG01000338">
    <property type="protein sequence ID" value="KPX12487.1"/>
    <property type="molecule type" value="Genomic_DNA"/>
</dbReference>
<dbReference type="PANTHER" id="PTHR42905">
    <property type="entry name" value="PHOSPHOENOLPYRUVATE CARBOXYLASE"/>
    <property type="match status" value="1"/>
</dbReference>
<dbReference type="InterPro" id="IPR040442">
    <property type="entry name" value="Pyrv_kinase-like_dom_sf"/>
</dbReference>
<comment type="caution">
    <text evidence="2">The sequence shown here is derived from an EMBL/GenBank/DDBJ whole genome shotgun (WGS) entry which is preliminary data.</text>
</comment>
<proteinExistence type="predicted"/>
<name>A0A0N8RBN5_PSEA0</name>